<dbReference type="Proteomes" id="UP001206925">
    <property type="component" value="Unassembled WGS sequence"/>
</dbReference>
<gene>
    <name evidence="1" type="ORF">M8C21_027947</name>
</gene>
<dbReference type="EMBL" id="JAMZMK010008124">
    <property type="protein sequence ID" value="KAI7741868.1"/>
    <property type="molecule type" value="Genomic_DNA"/>
</dbReference>
<evidence type="ECO:0000313" key="2">
    <source>
        <dbReference type="Proteomes" id="UP001206925"/>
    </source>
</evidence>
<accession>A0AAD5GJB8</accession>
<dbReference type="AlphaFoldDB" id="A0AAD5GJB8"/>
<organism evidence="1 2">
    <name type="scientific">Ambrosia artemisiifolia</name>
    <name type="common">Common ragweed</name>
    <dbReference type="NCBI Taxonomy" id="4212"/>
    <lineage>
        <taxon>Eukaryota</taxon>
        <taxon>Viridiplantae</taxon>
        <taxon>Streptophyta</taxon>
        <taxon>Embryophyta</taxon>
        <taxon>Tracheophyta</taxon>
        <taxon>Spermatophyta</taxon>
        <taxon>Magnoliopsida</taxon>
        <taxon>eudicotyledons</taxon>
        <taxon>Gunneridae</taxon>
        <taxon>Pentapetalae</taxon>
        <taxon>asterids</taxon>
        <taxon>campanulids</taxon>
        <taxon>Asterales</taxon>
        <taxon>Asteraceae</taxon>
        <taxon>Asteroideae</taxon>
        <taxon>Heliantheae alliance</taxon>
        <taxon>Heliantheae</taxon>
        <taxon>Ambrosia</taxon>
    </lineage>
</organism>
<reference evidence="1" key="1">
    <citation type="submission" date="2022-06" db="EMBL/GenBank/DDBJ databases">
        <title>Uncovering the hologenomic basis of an extraordinary plant invasion.</title>
        <authorList>
            <person name="Bieker V.C."/>
            <person name="Martin M.D."/>
            <person name="Gilbert T."/>
            <person name="Hodgins K."/>
            <person name="Battlay P."/>
            <person name="Petersen B."/>
            <person name="Wilson J."/>
        </authorList>
    </citation>
    <scope>NUCLEOTIDE SEQUENCE</scope>
    <source>
        <strain evidence="1">AA19_3_7</strain>
        <tissue evidence="1">Leaf</tissue>
    </source>
</reference>
<proteinExistence type="predicted"/>
<protein>
    <submittedName>
        <fullName evidence="1">Uncharacterized protein</fullName>
    </submittedName>
</protein>
<keyword evidence="2" id="KW-1185">Reference proteome</keyword>
<evidence type="ECO:0000313" key="1">
    <source>
        <dbReference type="EMBL" id="KAI7741868.1"/>
    </source>
</evidence>
<comment type="caution">
    <text evidence="1">The sequence shown here is derived from an EMBL/GenBank/DDBJ whole genome shotgun (WGS) entry which is preliminary data.</text>
</comment>
<name>A0AAD5GJB8_AMBAR</name>
<sequence length="43" mass="4736">MTGVVTSGAKSEHKLGSFQGLRLNLELAFTEKESSLRHNAYEV</sequence>